<keyword evidence="4" id="KW-0328">Glycosyltransferase</keyword>
<evidence type="ECO:0000256" key="7">
    <source>
        <dbReference type="ARBA" id="ARBA00022803"/>
    </source>
</evidence>
<evidence type="ECO:0000256" key="2">
    <source>
        <dbReference type="ARBA" id="ARBA00005386"/>
    </source>
</evidence>
<dbReference type="Pfam" id="PF00515">
    <property type="entry name" value="TPR_1"/>
    <property type="match status" value="2"/>
</dbReference>
<dbReference type="AlphaFoldDB" id="A0A1J1LKM1"/>
<dbReference type="Pfam" id="PF13181">
    <property type="entry name" value="TPR_8"/>
    <property type="match status" value="1"/>
</dbReference>
<dbReference type="RefSeq" id="WP_072719306.1">
    <property type="nucleotide sequence ID" value="NZ_LN889801.1"/>
</dbReference>
<dbReference type="STRING" id="671072.PL9214490125"/>
<feature type="domain" description="O-GlcNAc transferase C-terminal" evidence="9">
    <location>
        <begin position="638"/>
        <end position="788"/>
    </location>
</feature>
<dbReference type="SUPFAM" id="SSF48452">
    <property type="entry name" value="TPR-like"/>
    <property type="match status" value="2"/>
</dbReference>
<dbReference type="Gene3D" id="1.25.40.10">
    <property type="entry name" value="Tetratricopeptide repeat domain"/>
    <property type="match status" value="3"/>
</dbReference>
<comment type="similarity">
    <text evidence="2">Belongs to the glycosyltransferase 41 family. O-GlcNAc transferase subfamily.</text>
</comment>
<dbReference type="PROSITE" id="PS50293">
    <property type="entry name" value="TPR_REGION"/>
    <property type="match status" value="2"/>
</dbReference>
<dbReference type="OrthoDB" id="146908at2"/>
<feature type="repeat" description="TPR" evidence="8">
    <location>
        <begin position="356"/>
        <end position="389"/>
    </location>
</feature>
<feature type="repeat" description="TPR" evidence="8">
    <location>
        <begin position="322"/>
        <end position="355"/>
    </location>
</feature>
<dbReference type="InterPro" id="IPR011990">
    <property type="entry name" value="TPR-like_helical_dom_sf"/>
</dbReference>
<dbReference type="PROSITE" id="PS50005">
    <property type="entry name" value="TPR"/>
    <property type="match status" value="5"/>
</dbReference>
<evidence type="ECO:0000256" key="8">
    <source>
        <dbReference type="PROSITE-ProRule" id="PRU00339"/>
    </source>
</evidence>
<reference evidence="11" key="1">
    <citation type="submission" date="2015-10" db="EMBL/GenBank/DDBJ databases">
        <authorList>
            <person name="Regsiter A."/>
            <person name="william w."/>
        </authorList>
    </citation>
    <scope>NUCLEOTIDE SEQUENCE [LARGE SCALE GENOMIC DNA]</scope>
</reference>
<evidence type="ECO:0000313" key="10">
    <source>
        <dbReference type="EMBL" id="CUR32578.1"/>
    </source>
</evidence>
<feature type="repeat" description="TPR" evidence="8">
    <location>
        <begin position="441"/>
        <end position="474"/>
    </location>
</feature>
<dbReference type="PANTHER" id="PTHR44998:SF1">
    <property type="entry name" value="UDP-N-ACETYLGLUCOSAMINE--PEPTIDE N-ACETYLGLUCOSAMINYLTRANSFERASE 110 KDA SUBUNIT"/>
    <property type="match status" value="1"/>
</dbReference>
<organism evidence="10 11">
    <name type="scientific">Planktothrix tepida PCC 9214</name>
    <dbReference type="NCBI Taxonomy" id="671072"/>
    <lineage>
        <taxon>Bacteria</taxon>
        <taxon>Bacillati</taxon>
        <taxon>Cyanobacteriota</taxon>
        <taxon>Cyanophyceae</taxon>
        <taxon>Oscillatoriophycideae</taxon>
        <taxon>Oscillatoriales</taxon>
        <taxon>Microcoleaceae</taxon>
        <taxon>Planktothrix</taxon>
    </lineage>
</organism>
<dbReference type="SMART" id="SM00028">
    <property type="entry name" value="TPR"/>
    <property type="match status" value="8"/>
</dbReference>
<keyword evidence="6" id="KW-0677">Repeat</keyword>
<name>A0A1J1LKM1_9CYAN</name>
<proteinExistence type="inferred from homology"/>
<dbReference type="EC" id="2.4.1.255" evidence="3"/>
<dbReference type="Pfam" id="PF13844">
    <property type="entry name" value="Glyco_transf_41"/>
    <property type="match status" value="2"/>
</dbReference>
<comment type="pathway">
    <text evidence="1">Protein modification; protein glycosylation.</text>
</comment>
<keyword evidence="11" id="KW-1185">Reference proteome</keyword>
<sequence>MKIINFLDLYSSIEESHDLVNNWSLLFPELQFILKLGDPENNIYLPLLLNLAVRNLENQEIYCQIGVNYVSSLMGALLNNPDSIAYVVDSFYEKDESQSYESSVEILDALNFSNQVFLCDQEPEEFLLELREVEFENQIGVCFYDWKTDYRSVLNSLLLINSFLSDQALIIVNDANHASVQQAIWDFIAATPECQVELELLPQTDEPLLFEDRIFIISRDINRTFNYQTVALLNHRQPQVIQRISQLHQFDKLLNKIYQEAVDFHQNEKFNEAENKYQEFIDFNPNHLEAWMNLGKLYYQIENYQASLHASYKLIALTPQRFDGYYQLGQCFEKLNQVEQAIAAYEKTIALKPDYLDAYNNLGNLLTQQGQFAEAETVYRQAIKINPNHFGSYLNLGNLFLLQNQFQFAKATYQKGLRIIPDQPDILHNLALTDEIEKNPIPYYRSFGDRLYELGNYEGAITEYQKILNLQAGDVDLYEKLNHCYWQLNQPNDAIDILKIGTKIYPDFAPLHFTLIMNLLYQGRTEEAVKQAELASEYLPKDYTFTLLKHLIVPMLYHSVEEINNYRERFNQGLQNLIATTDLNDPETLEQSFLGMGRFTNFYLGYQARNVVEEQRIYGHFLYQIMSKKYPQWVQTLTLPPVEDKIRVGYVSSYLHCYSGSLWLIGWLRYANRDQFEIYAYYTGNSPDPVTEKFRQYSHKFYHIPNNLEAVAEQIIKDQLHILVYPEIGMNPPTMELAALRLAPIQCTAWGHPVTSGLPTIDYFLSSQLMEPENAQKHYSEALILLPNIGVAYPKPQDIPPLVKTRLDYNLPEDTVIYLCCQAPFKYLPQYDYILPEIAIKVPNAKFLFFRGTLLNDRLNQAFSNYGLNYQDYCLHRKVDERFDYLMLNQLSDVFLDTFTWSGGNTSLEAIACYLPIVTCPGEFMRGRHADSFLKMMGLTETIAKNEAEYIEIAVKLGLDSIWRETISQQMGERQNLLFDDQVCVTALEEFYQAVTKARLS</sequence>
<evidence type="ECO:0000259" key="9">
    <source>
        <dbReference type="Pfam" id="PF13844"/>
    </source>
</evidence>
<keyword evidence="7 8" id="KW-0802">TPR repeat</keyword>
<dbReference type="Pfam" id="PF13432">
    <property type="entry name" value="TPR_16"/>
    <property type="match status" value="1"/>
</dbReference>
<dbReference type="Gene3D" id="3.40.50.11380">
    <property type="match status" value="1"/>
</dbReference>
<evidence type="ECO:0000256" key="4">
    <source>
        <dbReference type="ARBA" id="ARBA00022676"/>
    </source>
</evidence>
<dbReference type="PANTHER" id="PTHR44998">
    <property type="match status" value="1"/>
</dbReference>
<dbReference type="Proteomes" id="UP000184315">
    <property type="component" value="Unassembled WGS sequence"/>
</dbReference>
<gene>
    <name evidence="10" type="ORF">PL9214490125</name>
</gene>
<feature type="repeat" description="TPR" evidence="8">
    <location>
        <begin position="390"/>
        <end position="423"/>
    </location>
</feature>
<evidence type="ECO:0000256" key="6">
    <source>
        <dbReference type="ARBA" id="ARBA00022737"/>
    </source>
</evidence>
<feature type="domain" description="O-GlcNAc transferase C-terminal" evidence="9">
    <location>
        <begin position="802"/>
        <end position="973"/>
    </location>
</feature>
<keyword evidence="5" id="KW-0808">Transferase</keyword>
<evidence type="ECO:0000256" key="5">
    <source>
        <dbReference type="ARBA" id="ARBA00022679"/>
    </source>
</evidence>
<dbReference type="SUPFAM" id="SSF53756">
    <property type="entry name" value="UDP-Glycosyltransferase/glycogen phosphorylase"/>
    <property type="match status" value="1"/>
</dbReference>
<protein>
    <recommendedName>
        <fullName evidence="3">protein O-GlcNAc transferase</fullName>
        <ecNumber evidence="3">2.4.1.255</ecNumber>
    </recommendedName>
</protein>
<evidence type="ECO:0000256" key="3">
    <source>
        <dbReference type="ARBA" id="ARBA00011970"/>
    </source>
</evidence>
<evidence type="ECO:0000256" key="1">
    <source>
        <dbReference type="ARBA" id="ARBA00004922"/>
    </source>
</evidence>
<dbReference type="InterPro" id="IPR019734">
    <property type="entry name" value="TPR_rpt"/>
</dbReference>
<dbReference type="GO" id="GO:0097363">
    <property type="term" value="F:protein O-acetylglucosaminyltransferase activity"/>
    <property type="evidence" value="ECO:0007669"/>
    <property type="project" value="UniProtKB-EC"/>
</dbReference>
<accession>A0A1J1LKM1</accession>
<dbReference type="Gene3D" id="3.40.50.2000">
    <property type="entry name" value="Glycogen Phosphorylase B"/>
    <property type="match status" value="1"/>
</dbReference>
<evidence type="ECO:0000313" key="11">
    <source>
        <dbReference type="Proteomes" id="UP000184315"/>
    </source>
</evidence>
<feature type="repeat" description="TPR" evidence="8">
    <location>
        <begin position="288"/>
        <end position="321"/>
    </location>
</feature>
<dbReference type="InterPro" id="IPR029489">
    <property type="entry name" value="OGT/SEC/SPY_C"/>
</dbReference>
<dbReference type="EMBL" id="CZDF01000154">
    <property type="protein sequence ID" value="CUR32578.1"/>
    <property type="molecule type" value="Genomic_DNA"/>
</dbReference>
<dbReference type="UniPathway" id="UPA00378"/>